<evidence type="ECO:0000313" key="3">
    <source>
        <dbReference type="WBParaSite" id="SPAL_0000183342.1"/>
    </source>
</evidence>
<accession>A0A0N5B6Z9</accession>
<organism evidence="2 3">
    <name type="scientific">Strongyloides papillosus</name>
    <name type="common">Intestinal threadworm</name>
    <dbReference type="NCBI Taxonomy" id="174720"/>
    <lineage>
        <taxon>Eukaryota</taxon>
        <taxon>Metazoa</taxon>
        <taxon>Ecdysozoa</taxon>
        <taxon>Nematoda</taxon>
        <taxon>Chromadorea</taxon>
        <taxon>Rhabditida</taxon>
        <taxon>Tylenchina</taxon>
        <taxon>Panagrolaimomorpha</taxon>
        <taxon>Strongyloidoidea</taxon>
        <taxon>Strongyloididae</taxon>
        <taxon>Strongyloides</taxon>
    </lineage>
</organism>
<proteinExistence type="predicted"/>
<dbReference type="WBParaSite" id="SPAL_0000183342.1">
    <property type="protein sequence ID" value="SPAL_0000183342.1"/>
    <property type="gene ID" value="SPAL_0000183342"/>
</dbReference>
<dbReference type="Proteomes" id="UP000046392">
    <property type="component" value="Unplaced"/>
</dbReference>
<name>A0A0N5B6Z9_STREA</name>
<sequence length="96" mass="11373">MRRDSENSMWSVKLRPRAFSHSHLRDSLKHYRSNKSLSKSQPHLGRKNSKRNSVYSKHHENRSSGTLFSRMKSGFGLSRDKKYRNWGFNGRYTINS</sequence>
<feature type="region of interest" description="Disordered" evidence="1">
    <location>
        <begin position="21"/>
        <end position="67"/>
    </location>
</feature>
<reference evidence="3" key="1">
    <citation type="submission" date="2017-02" db="UniProtKB">
        <authorList>
            <consortium name="WormBaseParasite"/>
        </authorList>
    </citation>
    <scope>IDENTIFICATION</scope>
</reference>
<dbReference type="AlphaFoldDB" id="A0A0N5B6Z9"/>
<evidence type="ECO:0000256" key="1">
    <source>
        <dbReference type="SAM" id="MobiDB-lite"/>
    </source>
</evidence>
<protein>
    <submittedName>
        <fullName evidence="3">Ovule protein</fullName>
    </submittedName>
</protein>
<evidence type="ECO:0000313" key="2">
    <source>
        <dbReference type="Proteomes" id="UP000046392"/>
    </source>
</evidence>
<keyword evidence="2" id="KW-1185">Reference proteome</keyword>